<evidence type="ECO:0000256" key="3">
    <source>
        <dbReference type="ARBA" id="ARBA00022692"/>
    </source>
</evidence>
<dbReference type="InterPro" id="IPR020846">
    <property type="entry name" value="MFS_dom"/>
</dbReference>
<keyword evidence="4 7" id="KW-1133">Transmembrane helix</keyword>
<dbReference type="Proteomes" id="UP000310421">
    <property type="component" value="Unassembled WGS sequence"/>
</dbReference>
<dbReference type="PROSITE" id="PS50850">
    <property type="entry name" value="MFS"/>
    <property type="match status" value="1"/>
</dbReference>
<organism evidence="9 10">
    <name type="scientific">Aureobasidium pullulans</name>
    <name type="common">Black yeast</name>
    <name type="synonym">Pullularia pullulans</name>
    <dbReference type="NCBI Taxonomy" id="5580"/>
    <lineage>
        <taxon>Eukaryota</taxon>
        <taxon>Fungi</taxon>
        <taxon>Dikarya</taxon>
        <taxon>Ascomycota</taxon>
        <taxon>Pezizomycotina</taxon>
        <taxon>Dothideomycetes</taxon>
        <taxon>Dothideomycetidae</taxon>
        <taxon>Dothideales</taxon>
        <taxon>Saccotheciaceae</taxon>
        <taxon>Aureobasidium</taxon>
    </lineage>
</organism>
<gene>
    <name evidence="9" type="ORF">D6D20_09927</name>
</gene>
<feature type="transmembrane region" description="Helical" evidence="7">
    <location>
        <begin position="193"/>
        <end position="212"/>
    </location>
</feature>
<dbReference type="EMBL" id="QZAN01000226">
    <property type="protein sequence ID" value="THW54813.1"/>
    <property type="molecule type" value="Genomic_DNA"/>
</dbReference>
<evidence type="ECO:0000313" key="9">
    <source>
        <dbReference type="EMBL" id="THW54813.1"/>
    </source>
</evidence>
<dbReference type="PANTHER" id="PTHR43791:SF81">
    <property type="entry name" value="TRANSPORTER, PUTATIVE (AFU_ORTHOLOGUE AFUA_7G01190)-RELATED"/>
    <property type="match status" value="1"/>
</dbReference>
<dbReference type="AlphaFoldDB" id="A0A4S8YLY5"/>
<dbReference type="InterPro" id="IPR036259">
    <property type="entry name" value="MFS_trans_sf"/>
</dbReference>
<comment type="subcellular location">
    <subcellularLocation>
        <location evidence="1">Membrane</location>
        <topology evidence="1">Multi-pass membrane protein</topology>
    </subcellularLocation>
</comment>
<keyword evidence="2" id="KW-0813">Transport</keyword>
<protein>
    <submittedName>
        <fullName evidence="9">MFS general substrate transporter</fullName>
    </submittedName>
</protein>
<evidence type="ECO:0000256" key="6">
    <source>
        <dbReference type="ARBA" id="ARBA00037968"/>
    </source>
</evidence>
<comment type="similarity">
    <text evidence="6">Belongs to the major facilitator superfamily. Allantoate permease family.</text>
</comment>
<accession>A0A4S8YLY5</accession>
<feature type="domain" description="Major facilitator superfamily (MFS) profile" evidence="8">
    <location>
        <begin position="128"/>
        <end position="537"/>
    </location>
</feature>
<evidence type="ECO:0000256" key="7">
    <source>
        <dbReference type="SAM" id="Phobius"/>
    </source>
</evidence>
<name>A0A4S8YLY5_AURPU</name>
<keyword evidence="3 7" id="KW-0812">Transmembrane</keyword>
<feature type="transmembrane region" description="Helical" evidence="7">
    <location>
        <begin position="282"/>
        <end position="306"/>
    </location>
</feature>
<dbReference type="SUPFAM" id="SSF103473">
    <property type="entry name" value="MFS general substrate transporter"/>
    <property type="match status" value="1"/>
</dbReference>
<comment type="caution">
    <text evidence="9">The sequence shown here is derived from an EMBL/GenBank/DDBJ whole genome shotgun (WGS) entry which is preliminary data.</text>
</comment>
<dbReference type="GO" id="GO:0016020">
    <property type="term" value="C:membrane"/>
    <property type="evidence" value="ECO:0007669"/>
    <property type="project" value="UniProtKB-SubCell"/>
</dbReference>
<evidence type="ECO:0000313" key="10">
    <source>
        <dbReference type="Proteomes" id="UP000310421"/>
    </source>
</evidence>
<evidence type="ECO:0000256" key="1">
    <source>
        <dbReference type="ARBA" id="ARBA00004141"/>
    </source>
</evidence>
<dbReference type="FunFam" id="1.20.1250.20:FF:000064">
    <property type="entry name" value="MFS allantoate transporter"/>
    <property type="match status" value="1"/>
</dbReference>
<evidence type="ECO:0000259" key="8">
    <source>
        <dbReference type="PROSITE" id="PS50850"/>
    </source>
</evidence>
<feature type="transmembrane region" description="Helical" evidence="7">
    <location>
        <begin position="420"/>
        <end position="438"/>
    </location>
</feature>
<reference evidence="9 10" key="1">
    <citation type="submission" date="2018-10" db="EMBL/GenBank/DDBJ databases">
        <title>Fifty Aureobasidium pullulans genomes reveal a recombining polyextremotolerant generalist.</title>
        <authorList>
            <person name="Gostincar C."/>
            <person name="Turk M."/>
            <person name="Zajc J."/>
            <person name="Gunde-Cimerman N."/>
        </authorList>
    </citation>
    <scope>NUCLEOTIDE SEQUENCE [LARGE SCALE GENOMIC DNA]</scope>
    <source>
        <strain evidence="9 10">EXF-10751</strain>
    </source>
</reference>
<feature type="transmembrane region" description="Helical" evidence="7">
    <location>
        <begin position="480"/>
        <end position="503"/>
    </location>
</feature>
<feature type="transmembrane region" description="Helical" evidence="7">
    <location>
        <begin position="515"/>
        <end position="534"/>
    </location>
</feature>
<dbReference type="GO" id="GO:0022857">
    <property type="term" value="F:transmembrane transporter activity"/>
    <property type="evidence" value="ECO:0007669"/>
    <property type="project" value="InterPro"/>
</dbReference>
<evidence type="ECO:0000256" key="2">
    <source>
        <dbReference type="ARBA" id="ARBA00022448"/>
    </source>
</evidence>
<feature type="transmembrane region" description="Helical" evidence="7">
    <location>
        <begin position="450"/>
        <end position="468"/>
    </location>
</feature>
<evidence type="ECO:0000256" key="4">
    <source>
        <dbReference type="ARBA" id="ARBA00022989"/>
    </source>
</evidence>
<dbReference type="Gene3D" id="1.20.1250.20">
    <property type="entry name" value="MFS general substrate transporter like domains"/>
    <property type="match status" value="2"/>
</dbReference>
<dbReference type="PANTHER" id="PTHR43791">
    <property type="entry name" value="PERMEASE-RELATED"/>
    <property type="match status" value="1"/>
</dbReference>
<feature type="transmembrane region" description="Helical" evidence="7">
    <location>
        <begin position="257"/>
        <end position="276"/>
    </location>
</feature>
<sequence>MLSSLTTTTTSWQHNYTKSTSQIPFANSLPSTLIMPPVSLPFKSTISASPSEKMADQAPRTDDMSIKEKTLADPETTEMDLKTGEVIEDLDAAEVFLRQHNFSHAYLAEILQDEAACKKLVRKVNWTLMPLLCGTYLLQYIDKQALSYSAVFDLFTSTGTTSDEYSWLTSIFYFGYLVSEWPSSYLAQHFPTGTVLSCFVTIWGSVLMLTAACSNFTGLAICRFILGCFEAPITPCFMMLVGMWFTRKEQPSRAGIFYCFNGVGSMVGGILFYGVGQLDGFPVWRVIFLLCGGLTIIWGIVLFFFLPNNIMTAKFFSPEEKALLIARSQTNRTGVYNPKIKMSQVKEALLDPQIWILFLFVLCNEGINGGFANFGKLIVKGIAHGDALKTTAYGIPSGGFQVFFVFTGPYLASKFKNIRTYIMALYLLPTIIGTSLVWKLPRSNSNGLLVSYYLIGSFVASLVLALQMPANNVAGYTKRVTSTAFVFLAYCIGNICGPHAFLAAEAPVYQTGCKFIIACAVIQLALVVALRMLLMHRNKKRDAEFGLVSDMDTSEETIEDLTDFENPRFRYSY</sequence>
<evidence type="ECO:0000256" key="5">
    <source>
        <dbReference type="ARBA" id="ARBA00023136"/>
    </source>
</evidence>
<keyword evidence="5 7" id="KW-0472">Membrane</keyword>
<dbReference type="InterPro" id="IPR011701">
    <property type="entry name" value="MFS"/>
</dbReference>
<dbReference type="Pfam" id="PF07690">
    <property type="entry name" value="MFS_1"/>
    <property type="match status" value="1"/>
</dbReference>
<proteinExistence type="inferred from homology"/>
<feature type="transmembrane region" description="Helical" evidence="7">
    <location>
        <begin position="224"/>
        <end position="245"/>
    </location>
</feature>